<dbReference type="AlphaFoldDB" id="A0A0G4EPS4"/>
<name>A0A0G4EPS4_VITBC</name>
<evidence type="ECO:0000256" key="1">
    <source>
        <dbReference type="SAM" id="Phobius"/>
    </source>
</evidence>
<keyword evidence="1" id="KW-1133">Transmembrane helix</keyword>
<evidence type="ECO:0000313" key="3">
    <source>
        <dbReference type="Proteomes" id="UP000041254"/>
    </source>
</evidence>
<proteinExistence type="predicted"/>
<dbReference type="Proteomes" id="UP000041254">
    <property type="component" value="Unassembled WGS sequence"/>
</dbReference>
<keyword evidence="1" id="KW-0472">Membrane</keyword>
<organism evidence="2 3">
    <name type="scientific">Vitrella brassicaformis (strain CCMP3155)</name>
    <dbReference type="NCBI Taxonomy" id="1169540"/>
    <lineage>
        <taxon>Eukaryota</taxon>
        <taxon>Sar</taxon>
        <taxon>Alveolata</taxon>
        <taxon>Colpodellida</taxon>
        <taxon>Vitrellaceae</taxon>
        <taxon>Vitrella</taxon>
    </lineage>
</organism>
<feature type="transmembrane region" description="Helical" evidence="1">
    <location>
        <begin position="234"/>
        <end position="258"/>
    </location>
</feature>
<gene>
    <name evidence="2" type="ORF">Vbra_8005</name>
</gene>
<accession>A0A0G4EPS4</accession>
<keyword evidence="3" id="KW-1185">Reference proteome</keyword>
<feature type="transmembrane region" description="Helical" evidence="1">
    <location>
        <begin position="95"/>
        <end position="115"/>
    </location>
</feature>
<feature type="transmembrane region" description="Helical" evidence="1">
    <location>
        <begin position="130"/>
        <end position="151"/>
    </location>
</feature>
<feature type="transmembrane region" description="Helical" evidence="1">
    <location>
        <begin position="191"/>
        <end position="214"/>
    </location>
</feature>
<feature type="transmembrane region" description="Helical" evidence="1">
    <location>
        <begin position="65"/>
        <end position="83"/>
    </location>
</feature>
<dbReference type="VEuPathDB" id="CryptoDB:Vbra_8005"/>
<protein>
    <submittedName>
        <fullName evidence="2">Uncharacterized protein</fullName>
    </submittedName>
</protein>
<reference evidence="2 3" key="1">
    <citation type="submission" date="2014-11" db="EMBL/GenBank/DDBJ databases">
        <authorList>
            <person name="Zhu J."/>
            <person name="Qi W."/>
            <person name="Song R."/>
        </authorList>
    </citation>
    <scope>NUCLEOTIDE SEQUENCE [LARGE SCALE GENOMIC DNA]</scope>
</reference>
<evidence type="ECO:0000313" key="2">
    <source>
        <dbReference type="EMBL" id="CEL99441.1"/>
    </source>
</evidence>
<keyword evidence="1" id="KW-0812">Transmembrane</keyword>
<feature type="transmembrane region" description="Helical" evidence="1">
    <location>
        <begin position="37"/>
        <end position="59"/>
    </location>
</feature>
<sequence>MAAQQYGTVPVQGDVESQKLDSREWEEQPRHDRGNSVVTPLIFLWQFIWLAFTIGWYSAAQEYSLWTWFAVRLVFGVVVGALGYQGFFLRTTRQLTMAVGILPLVATIIAAAVPGDFRTATADLLDATPLWWLFTLQYVRVLAVGTLIKYFRGKLPLWWAAMPATVDFLHAVPVLVTGICLTAGVAVNTSFLIFLCAVGISVAPLAVIFLYYYLPSLWGFGYTGGRKPDTREVLSYPMVLMPTYAVPSMVEFQLFTLIKLVT</sequence>
<feature type="transmembrane region" description="Helical" evidence="1">
    <location>
        <begin position="158"/>
        <end position="185"/>
    </location>
</feature>
<dbReference type="InParanoid" id="A0A0G4EPS4"/>
<dbReference type="EMBL" id="CDMY01000280">
    <property type="protein sequence ID" value="CEL99441.1"/>
    <property type="molecule type" value="Genomic_DNA"/>
</dbReference>